<dbReference type="CDD" id="cd03134">
    <property type="entry name" value="GATase1_PfpI_like"/>
    <property type="match status" value="1"/>
</dbReference>
<dbReference type="STRING" id="1050174.CEPID_02325"/>
<dbReference type="Pfam" id="PF01965">
    <property type="entry name" value="DJ-1_PfpI"/>
    <property type="match status" value="1"/>
</dbReference>
<dbReference type="KEGG" id="cei:CEPID_02325"/>
<evidence type="ECO:0000313" key="3">
    <source>
        <dbReference type="EMBL" id="AKK02346.1"/>
    </source>
</evidence>
<dbReference type="PANTHER" id="PTHR42733">
    <property type="entry name" value="DJ-1 PROTEIN"/>
    <property type="match status" value="1"/>
</dbReference>
<keyword evidence="3" id="KW-0378">Hydrolase</keyword>
<dbReference type="PROSITE" id="PS51276">
    <property type="entry name" value="PEPTIDASE_C56_PFPI"/>
    <property type="match status" value="1"/>
</dbReference>
<dbReference type="InterPro" id="IPR029062">
    <property type="entry name" value="Class_I_gatase-like"/>
</dbReference>
<comment type="similarity">
    <text evidence="1">Belongs to the peptidase C56 family.</text>
</comment>
<gene>
    <name evidence="3" type="ORF">CEPID_02325</name>
</gene>
<reference evidence="3 4" key="1">
    <citation type="submission" date="2015-05" db="EMBL/GenBank/DDBJ databases">
        <title>Complete genome sequence of Corynebacterium epidermidicanis DSM 45586, isolated from the skin of a dog suffering from pruritus.</title>
        <authorList>
            <person name="Ruckert C."/>
            <person name="Albersmeier A."/>
            <person name="Winkler A."/>
            <person name="Tauch A."/>
        </authorList>
    </citation>
    <scope>NUCLEOTIDE SEQUENCE [LARGE SCALE GENOMIC DNA]</scope>
    <source>
        <strain evidence="3 4">DSM 45586</strain>
    </source>
</reference>
<keyword evidence="3" id="KW-0645">Protease</keyword>
<dbReference type="InterPro" id="IPR006286">
    <property type="entry name" value="C56_PfpI-like"/>
</dbReference>
<evidence type="ECO:0000313" key="4">
    <source>
        <dbReference type="Proteomes" id="UP000035368"/>
    </source>
</evidence>
<dbReference type="PATRIC" id="fig|1050174.4.peg.471"/>
<accession>A0A0G3GM85</accession>
<dbReference type="Gene3D" id="3.40.50.880">
    <property type="match status" value="1"/>
</dbReference>
<dbReference type="GO" id="GO:0008233">
    <property type="term" value="F:peptidase activity"/>
    <property type="evidence" value="ECO:0007669"/>
    <property type="project" value="UniProtKB-KW"/>
</dbReference>
<feature type="domain" description="DJ-1/PfpI" evidence="2">
    <location>
        <begin position="7"/>
        <end position="171"/>
    </location>
</feature>
<dbReference type="GO" id="GO:0006508">
    <property type="term" value="P:proteolysis"/>
    <property type="evidence" value="ECO:0007669"/>
    <property type="project" value="UniProtKB-KW"/>
</dbReference>
<dbReference type="RefSeq" id="WP_047239581.1">
    <property type="nucleotide sequence ID" value="NZ_CP011541.1"/>
</dbReference>
<organism evidence="3 4">
    <name type="scientific">Corynebacterium epidermidicanis</name>
    <dbReference type="NCBI Taxonomy" id="1050174"/>
    <lineage>
        <taxon>Bacteria</taxon>
        <taxon>Bacillati</taxon>
        <taxon>Actinomycetota</taxon>
        <taxon>Actinomycetes</taxon>
        <taxon>Mycobacteriales</taxon>
        <taxon>Corynebacteriaceae</taxon>
        <taxon>Corynebacterium</taxon>
    </lineage>
</organism>
<dbReference type="PANTHER" id="PTHR42733:SF12">
    <property type="entry name" value="PROTEINASE"/>
    <property type="match status" value="1"/>
</dbReference>
<dbReference type="NCBIfam" id="TIGR01382">
    <property type="entry name" value="PfpI"/>
    <property type="match status" value="1"/>
</dbReference>
<protein>
    <submittedName>
        <fullName evidence="3">Intracellular protease, PfpI family</fullName>
    </submittedName>
</protein>
<evidence type="ECO:0000259" key="2">
    <source>
        <dbReference type="Pfam" id="PF01965"/>
    </source>
</evidence>
<evidence type="ECO:0000256" key="1">
    <source>
        <dbReference type="ARBA" id="ARBA00008542"/>
    </source>
</evidence>
<dbReference type="AlphaFoldDB" id="A0A0G3GM85"/>
<name>A0A0G3GM85_9CORY</name>
<dbReference type="Proteomes" id="UP000035368">
    <property type="component" value="Chromosome"/>
</dbReference>
<dbReference type="SUPFAM" id="SSF52317">
    <property type="entry name" value="Class I glutamine amidotransferase-like"/>
    <property type="match status" value="1"/>
</dbReference>
<dbReference type="EMBL" id="CP011541">
    <property type="protein sequence ID" value="AKK02346.1"/>
    <property type="molecule type" value="Genomic_DNA"/>
</dbReference>
<keyword evidence="4" id="KW-1185">Reference proteome</keyword>
<dbReference type="InterPro" id="IPR002818">
    <property type="entry name" value="DJ-1/PfpI"/>
</dbReference>
<sequence length="177" mass="18559">MSKLLGKKIAVLVTNGFEDSELTRPIEAVKTAGAEVVVISTESGEIEGKNGTTVAVDLETAKAVAADFDALLLPGGVNNTDTIRTDKHAVAFVAEIFAAAKPTGVICHGGSILTDADVLRGRTLTSYPSIKTDLVNAGANWVDEEVHVDRGLVSSRTPADLDAFNAKIVEEFAEGKH</sequence>
<dbReference type="OrthoDB" id="9792284at2"/>
<proteinExistence type="inferred from homology"/>